<comment type="caution">
    <text evidence="1">The sequence shown here is derived from an EMBL/GenBank/DDBJ whole genome shotgun (WGS) entry which is preliminary data.</text>
</comment>
<sequence length="35" mass="3897">MGRLLITCISIVIVLLVCVAVPLWAFVRHVEACEE</sequence>
<reference evidence="1 2" key="1">
    <citation type="submission" date="2016-10" db="EMBL/GenBank/DDBJ databases">
        <authorList>
            <person name="Varghese N."/>
            <person name="Submissions S."/>
        </authorList>
    </citation>
    <scope>NUCLEOTIDE SEQUENCE [LARGE SCALE GENOMIC DNA]</scope>
    <source>
        <strain evidence="1 2">BS3652</strain>
    </source>
</reference>
<gene>
    <name evidence="1" type="ORF">SAMN04490203_2533</name>
</gene>
<accession>A0A1H4T173</accession>
<evidence type="ECO:0000313" key="1">
    <source>
        <dbReference type="EMBL" id="SEC50166.1"/>
    </source>
</evidence>
<keyword evidence="2" id="KW-1185">Reference proteome</keyword>
<proteinExistence type="predicted"/>
<organism evidence="1 2">
    <name type="scientific">Pseudomonas taetrolens</name>
    <dbReference type="NCBI Taxonomy" id="47884"/>
    <lineage>
        <taxon>Bacteria</taxon>
        <taxon>Pseudomonadati</taxon>
        <taxon>Pseudomonadota</taxon>
        <taxon>Gammaproteobacteria</taxon>
        <taxon>Pseudomonadales</taxon>
        <taxon>Pseudomonadaceae</taxon>
        <taxon>Pseudomonas</taxon>
    </lineage>
</organism>
<evidence type="ECO:0000313" key="2">
    <source>
        <dbReference type="Proteomes" id="UP000183155"/>
    </source>
</evidence>
<dbReference type="EMBL" id="FNRS01000001">
    <property type="protein sequence ID" value="SEC50166.1"/>
    <property type="molecule type" value="Genomic_DNA"/>
</dbReference>
<dbReference type="Proteomes" id="UP000183155">
    <property type="component" value="Unassembled WGS sequence"/>
</dbReference>
<protein>
    <submittedName>
        <fullName evidence="1">Uncharacterized protein</fullName>
    </submittedName>
</protein>
<name>A0A1H4T173_PSETA</name>